<protein>
    <submittedName>
        <fullName evidence="2">Uncharacterized protein</fullName>
    </submittedName>
</protein>
<comment type="caution">
    <text evidence="2">The sequence shown here is derived from an EMBL/GenBank/DDBJ whole genome shotgun (WGS) entry which is preliminary data.</text>
</comment>
<evidence type="ECO:0000256" key="1">
    <source>
        <dbReference type="SAM" id="MobiDB-lite"/>
    </source>
</evidence>
<dbReference type="EMBL" id="JBDJPC010000019">
    <property type="protein sequence ID" value="KAL1487756.1"/>
    <property type="molecule type" value="Genomic_DNA"/>
</dbReference>
<feature type="compositionally biased region" description="Polar residues" evidence="1">
    <location>
        <begin position="23"/>
        <end position="35"/>
    </location>
</feature>
<feature type="region of interest" description="Disordered" evidence="1">
    <location>
        <begin position="1"/>
        <end position="35"/>
    </location>
</feature>
<keyword evidence="3" id="KW-1185">Reference proteome</keyword>
<name>A0ABD1E086_HYPHA</name>
<proteinExistence type="predicted"/>
<dbReference type="AlphaFoldDB" id="A0ABD1E086"/>
<evidence type="ECO:0000313" key="2">
    <source>
        <dbReference type="EMBL" id="KAL1487756.1"/>
    </source>
</evidence>
<evidence type="ECO:0000313" key="3">
    <source>
        <dbReference type="Proteomes" id="UP001566132"/>
    </source>
</evidence>
<gene>
    <name evidence="2" type="ORF">ABEB36_015591</name>
</gene>
<accession>A0ABD1E086</accession>
<reference evidence="2 3" key="1">
    <citation type="submission" date="2024-05" db="EMBL/GenBank/DDBJ databases">
        <title>Genetic variation in Jamaican populations of the coffee berry borer (Hypothenemus hampei).</title>
        <authorList>
            <person name="Errbii M."/>
            <person name="Myrie A."/>
        </authorList>
    </citation>
    <scope>NUCLEOTIDE SEQUENCE [LARGE SCALE GENOMIC DNA]</scope>
    <source>
        <strain evidence="2">JA-Hopewell-2020-01-JO</strain>
        <tissue evidence="2">Whole body</tissue>
    </source>
</reference>
<dbReference type="Proteomes" id="UP001566132">
    <property type="component" value="Unassembled WGS sequence"/>
</dbReference>
<organism evidence="2 3">
    <name type="scientific">Hypothenemus hampei</name>
    <name type="common">Coffee berry borer</name>
    <dbReference type="NCBI Taxonomy" id="57062"/>
    <lineage>
        <taxon>Eukaryota</taxon>
        <taxon>Metazoa</taxon>
        <taxon>Ecdysozoa</taxon>
        <taxon>Arthropoda</taxon>
        <taxon>Hexapoda</taxon>
        <taxon>Insecta</taxon>
        <taxon>Pterygota</taxon>
        <taxon>Neoptera</taxon>
        <taxon>Endopterygota</taxon>
        <taxon>Coleoptera</taxon>
        <taxon>Polyphaga</taxon>
        <taxon>Cucujiformia</taxon>
        <taxon>Curculionidae</taxon>
        <taxon>Scolytinae</taxon>
        <taxon>Hypothenemus</taxon>
    </lineage>
</organism>
<sequence length="95" mass="11005">MRYRTQPVTFSEIKEMDEDNVTEFETSSRKATSTQELQSLNEKFEIFRRTSNLIFDSSKEDPLESNDNNPDLLKATSKSLGIISTIEHVPYKDQI</sequence>